<evidence type="ECO:0000313" key="1">
    <source>
        <dbReference type="EMBL" id="GFR26482.1"/>
    </source>
</evidence>
<gene>
    <name evidence="1" type="ORF">TNCT_109401</name>
</gene>
<proteinExistence type="predicted"/>
<dbReference type="Proteomes" id="UP000887116">
    <property type="component" value="Unassembled WGS sequence"/>
</dbReference>
<keyword evidence="2" id="KW-1185">Reference proteome</keyword>
<reference evidence="1" key="1">
    <citation type="submission" date="2020-07" db="EMBL/GenBank/DDBJ databases">
        <title>Multicomponent nature underlies the extraordinary mechanical properties of spider dragline silk.</title>
        <authorList>
            <person name="Kono N."/>
            <person name="Nakamura H."/>
            <person name="Mori M."/>
            <person name="Yoshida Y."/>
            <person name="Ohtoshi R."/>
            <person name="Malay A.D."/>
            <person name="Moran D.A.P."/>
            <person name="Tomita M."/>
            <person name="Numata K."/>
            <person name="Arakawa K."/>
        </authorList>
    </citation>
    <scope>NUCLEOTIDE SEQUENCE</scope>
</reference>
<name>A0A8X6LZJ8_TRICU</name>
<dbReference type="EMBL" id="BMAO01008788">
    <property type="protein sequence ID" value="GFR26482.1"/>
    <property type="molecule type" value="Genomic_DNA"/>
</dbReference>
<dbReference type="AlphaFoldDB" id="A0A8X6LZJ8"/>
<evidence type="ECO:0000313" key="2">
    <source>
        <dbReference type="Proteomes" id="UP000887116"/>
    </source>
</evidence>
<comment type="caution">
    <text evidence="1">The sequence shown here is derived from an EMBL/GenBank/DDBJ whole genome shotgun (WGS) entry which is preliminary data.</text>
</comment>
<organism evidence="1 2">
    <name type="scientific">Trichonephila clavata</name>
    <name type="common">Joro spider</name>
    <name type="synonym">Nephila clavata</name>
    <dbReference type="NCBI Taxonomy" id="2740835"/>
    <lineage>
        <taxon>Eukaryota</taxon>
        <taxon>Metazoa</taxon>
        <taxon>Ecdysozoa</taxon>
        <taxon>Arthropoda</taxon>
        <taxon>Chelicerata</taxon>
        <taxon>Arachnida</taxon>
        <taxon>Araneae</taxon>
        <taxon>Araneomorphae</taxon>
        <taxon>Entelegynae</taxon>
        <taxon>Araneoidea</taxon>
        <taxon>Nephilidae</taxon>
        <taxon>Trichonephila</taxon>
    </lineage>
</organism>
<accession>A0A8X6LZJ8</accession>
<protein>
    <submittedName>
        <fullName evidence="1">Uncharacterized protein</fullName>
    </submittedName>
</protein>
<sequence>MATNFTTLNLNKMIRRITELMHQSSKFKTCPRENFHSELRLRYTPSSTRQVFSRTRTVEPATRLGHCQLQSIRPYSLGYRVLLYAFEK</sequence>